<gene>
    <name evidence="3" type="ORF">PGLA2088_LOCUS5946</name>
</gene>
<feature type="compositionally biased region" description="Polar residues" evidence="2">
    <location>
        <begin position="481"/>
        <end position="492"/>
    </location>
</feature>
<feature type="coiled-coil region" evidence="1">
    <location>
        <begin position="319"/>
        <end position="393"/>
    </location>
</feature>
<feature type="non-terminal residue" evidence="3">
    <location>
        <position position="1"/>
    </location>
</feature>
<feature type="region of interest" description="Disordered" evidence="2">
    <location>
        <begin position="462"/>
        <end position="492"/>
    </location>
</feature>
<proteinExistence type="predicted"/>
<dbReference type="Proteomes" id="UP000626109">
    <property type="component" value="Unassembled WGS sequence"/>
</dbReference>
<accession>A0A813IAD8</accession>
<dbReference type="Gene3D" id="1.20.5.340">
    <property type="match status" value="1"/>
</dbReference>
<evidence type="ECO:0000256" key="2">
    <source>
        <dbReference type="SAM" id="MobiDB-lite"/>
    </source>
</evidence>
<evidence type="ECO:0000313" key="4">
    <source>
        <dbReference type="Proteomes" id="UP000626109"/>
    </source>
</evidence>
<comment type="caution">
    <text evidence="3">The sequence shown here is derived from an EMBL/GenBank/DDBJ whole genome shotgun (WGS) entry which is preliminary data.</text>
</comment>
<keyword evidence="1" id="KW-0175">Coiled coil</keyword>
<protein>
    <submittedName>
        <fullName evidence="3">Uncharacterized protein</fullName>
    </submittedName>
</protein>
<organism evidence="3 4">
    <name type="scientific">Polarella glacialis</name>
    <name type="common">Dinoflagellate</name>
    <dbReference type="NCBI Taxonomy" id="89957"/>
    <lineage>
        <taxon>Eukaryota</taxon>
        <taxon>Sar</taxon>
        <taxon>Alveolata</taxon>
        <taxon>Dinophyceae</taxon>
        <taxon>Suessiales</taxon>
        <taxon>Suessiaceae</taxon>
        <taxon>Polarella</taxon>
    </lineage>
</organism>
<sequence length="492" mass="53077">MSTAKPVFLAAPQTGLTAGFGDILANWDKVLKALDNVNEFTAAKCGESPVGLADACKHSRPSLWKEASSSNPNRPPPIGYPEGSHNDATETSSSSAQPLDEASMVSSRTRSAEASDVQQVGSLRMHALLVRLGSHLGREADRGLLADALASWHQAARESREQANALAFQKEQDLATRLRLARALRCKAALEYWQQAGLREVTAECFSAWCHDSKSSRETAAVQTSSPTEQQRRTEDISILAVASQELEMMELRSKLVAAESSRDAAQARVAAIEGRAAAAIEELGGVEAQFRATQAEFGQARVELRSVRIELCEATSELSKNKVELQTAEQQATSAERQSAVAKKEVQQLRASSTVEVAAAARRDVSDLTVRLARSEADNAEARGEARRWKVEVDKFQGAFSHGRGELELVYGVLAGLEGNHQDAVKGLKGTIRDREVALAHLYHLLETFRAPLAPVAVDEGLRRSPSSRSASTMSPEASKMQSSLSLPSLG</sequence>
<feature type="coiled-coil region" evidence="1">
    <location>
        <begin position="242"/>
        <end position="283"/>
    </location>
</feature>
<dbReference type="EMBL" id="CAJNNW010005833">
    <property type="protein sequence ID" value="CAE8647750.1"/>
    <property type="molecule type" value="Genomic_DNA"/>
</dbReference>
<evidence type="ECO:0000256" key="1">
    <source>
        <dbReference type="SAM" id="Coils"/>
    </source>
</evidence>
<feature type="compositionally biased region" description="Low complexity" evidence="2">
    <location>
        <begin position="465"/>
        <end position="480"/>
    </location>
</feature>
<name>A0A813IAD8_POLGL</name>
<reference evidence="3" key="1">
    <citation type="submission" date="2021-02" db="EMBL/GenBank/DDBJ databases">
        <authorList>
            <person name="Dougan E. K."/>
            <person name="Rhodes N."/>
            <person name="Thang M."/>
            <person name="Chan C."/>
        </authorList>
    </citation>
    <scope>NUCLEOTIDE SEQUENCE</scope>
</reference>
<evidence type="ECO:0000313" key="3">
    <source>
        <dbReference type="EMBL" id="CAE8647750.1"/>
    </source>
</evidence>
<dbReference type="AlphaFoldDB" id="A0A813IAD8"/>
<feature type="region of interest" description="Disordered" evidence="2">
    <location>
        <begin position="63"/>
        <end position="117"/>
    </location>
</feature>